<evidence type="ECO:0000256" key="3">
    <source>
        <dbReference type="ARBA" id="ARBA00022490"/>
    </source>
</evidence>
<dbReference type="Pfam" id="PF00359">
    <property type="entry name" value="PTS_EIIA_2"/>
    <property type="match status" value="1"/>
</dbReference>
<feature type="domain" description="PTS EIIA type-2" evidence="11">
    <location>
        <begin position="4"/>
        <end position="148"/>
    </location>
</feature>
<comment type="subcellular location">
    <subcellularLocation>
        <location evidence="1">Cytoplasm</location>
    </subcellularLocation>
</comment>
<keyword evidence="7" id="KW-0418">Kinase</keyword>
<evidence type="ECO:0000313" key="15">
    <source>
        <dbReference type="Proteomes" id="UP000268291"/>
    </source>
</evidence>
<evidence type="ECO:0000313" key="12">
    <source>
        <dbReference type="EMBL" id="PSL38751.1"/>
    </source>
</evidence>
<dbReference type="SUPFAM" id="SSF55804">
    <property type="entry name" value="Phoshotransferase/anion transport protein"/>
    <property type="match status" value="1"/>
</dbReference>
<evidence type="ECO:0000256" key="5">
    <source>
        <dbReference type="ARBA" id="ARBA00022679"/>
    </source>
</evidence>
<evidence type="ECO:0000313" key="14">
    <source>
        <dbReference type="Proteomes" id="UP000241203"/>
    </source>
</evidence>
<sequence length="153" mass="15464">MPLPPLTEASVRLGVPAATWRDAVRAAGDVLIAAGSVGVTYTQRMIDVIEEFGAYVVIAPGLALAHARPGEDVLADGLSLVTLAEPVSFGHAHNDPVSVVIGLAVTTADAHVTGIADLANAFNDPELVPALSAAATPSDAIALVLHSTSRGVS</sequence>
<dbReference type="Proteomes" id="UP000268291">
    <property type="component" value="Unassembled WGS sequence"/>
</dbReference>
<keyword evidence="5" id="KW-0808">Transferase</keyword>
<dbReference type="InterPro" id="IPR051351">
    <property type="entry name" value="Ascorbate-PTS_EIIA_comp"/>
</dbReference>
<dbReference type="PANTHER" id="PTHR36203">
    <property type="entry name" value="ASCORBATE-SPECIFIC PTS SYSTEM EIIA COMPONENT"/>
    <property type="match status" value="1"/>
</dbReference>
<reference evidence="12 14" key="1">
    <citation type="submission" date="2018-03" db="EMBL/GenBank/DDBJ databases">
        <title>Genomic Encyclopedia of Archaeal and Bacterial Type Strains, Phase II (KMG-II): from individual species to whole genera.</title>
        <authorList>
            <person name="Goeker M."/>
        </authorList>
    </citation>
    <scope>NUCLEOTIDE SEQUENCE [LARGE SCALE GENOMIC DNA]</scope>
    <source>
        <strain evidence="12 14">DSM 21548</strain>
    </source>
</reference>
<evidence type="ECO:0000256" key="1">
    <source>
        <dbReference type="ARBA" id="ARBA00004496"/>
    </source>
</evidence>
<dbReference type="Proteomes" id="UP000241203">
    <property type="component" value="Unassembled WGS sequence"/>
</dbReference>
<dbReference type="EMBL" id="PYAU01000001">
    <property type="protein sequence ID" value="PSL38751.1"/>
    <property type="molecule type" value="Genomic_DNA"/>
</dbReference>
<dbReference type="PANTHER" id="PTHR36203:SF1">
    <property type="entry name" value="ASCORBATE-SPECIFIC PTS SYSTEM EIIA COMPONENT"/>
    <property type="match status" value="1"/>
</dbReference>
<evidence type="ECO:0000256" key="8">
    <source>
        <dbReference type="ARBA" id="ARBA00037387"/>
    </source>
</evidence>
<comment type="caution">
    <text evidence="12">The sequence shown here is derived from an EMBL/GenBank/DDBJ whole genome shotgun (WGS) entry which is preliminary data.</text>
</comment>
<evidence type="ECO:0000256" key="2">
    <source>
        <dbReference type="ARBA" id="ARBA00022448"/>
    </source>
</evidence>
<evidence type="ECO:0000256" key="6">
    <source>
        <dbReference type="ARBA" id="ARBA00022683"/>
    </source>
</evidence>
<keyword evidence="2" id="KW-0813">Transport</keyword>
<keyword evidence="15" id="KW-1185">Reference proteome</keyword>
<dbReference type="Gene3D" id="3.40.930.10">
    <property type="entry name" value="Mannitol-specific EII, Chain A"/>
    <property type="match status" value="1"/>
</dbReference>
<keyword evidence="3" id="KW-0963">Cytoplasm</keyword>
<dbReference type="EMBL" id="RZGY01000001">
    <property type="protein sequence ID" value="RUQ87915.1"/>
    <property type="molecule type" value="Genomic_DNA"/>
</dbReference>
<proteinExistence type="predicted"/>
<dbReference type="GO" id="GO:0016301">
    <property type="term" value="F:kinase activity"/>
    <property type="evidence" value="ECO:0007669"/>
    <property type="project" value="UniProtKB-KW"/>
</dbReference>
<keyword evidence="4" id="KW-0597">Phosphoprotein</keyword>
<dbReference type="InterPro" id="IPR002178">
    <property type="entry name" value="PTS_EIIA_type-2_dom"/>
</dbReference>
<name>A0A2P8GXR6_9MICO</name>
<dbReference type="PROSITE" id="PS51094">
    <property type="entry name" value="PTS_EIIA_TYPE_2"/>
    <property type="match status" value="1"/>
</dbReference>
<evidence type="ECO:0000256" key="9">
    <source>
        <dbReference type="ARBA" id="ARBA00041175"/>
    </source>
</evidence>
<accession>A0A2P8GXR6</accession>
<evidence type="ECO:0000256" key="7">
    <source>
        <dbReference type="ARBA" id="ARBA00022777"/>
    </source>
</evidence>
<dbReference type="AlphaFoldDB" id="A0A2P8GXR6"/>
<gene>
    <name evidence="12" type="ORF">CLV49_2380</name>
    <name evidence="13" type="ORF">ELQ93_07330</name>
</gene>
<evidence type="ECO:0000313" key="13">
    <source>
        <dbReference type="EMBL" id="RUQ87915.1"/>
    </source>
</evidence>
<evidence type="ECO:0000256" key="4">
    <source>
        <dbReference type="ARBA" id="ARBA00022553"/>
    </source>
</evidence>
<organism evidence="12 14">
    <name type="scientific">Labedella gwakjiensis</name>
    <dbReference type="NCBI Taxonomy" id="390269"/>
    <lineage>
        <taxon>Bacteria</taxon>
        <taxon>Bacillati</taxon>
        <taxon>Actinomycetota</taxon>
        <taxon>Actinomycetes</taxon>
        <taxon>Micrococcales</taxon>
        <taxon>Microbacteriaceae</taxon>
        <taxon>Labedella</taxon>
    </lineage>
</organism>
<reference evidence="13 15" key="2">
    <citation type="submission" date="2018-12" db="EMBL/GenBank/DDBJ databases">
        <authorList>
            <person name="hu s."/>
            <person name="Xu Y."/>
            <person name="Xu B."/>
            <person name="Li F."/>
        </authorList>
    </citation>
    <scope>NUCLEOTIDE SEQUENCE [LARGE SCALE GENOMIC DNA]</scope>
    <source>
        <strain evidence="13 15">KSW2-17</strain>
    </source>
</reference>
<dbReference type="GO" id="GO:0009401">
    <property type="term" value="P:phosphoenolpyruvate-dependent sugar phosphotransferase system"/>
    <property type="evidence" value="ECO:0007669"/>
    <property type="project" value="UniProtKB-KW"/>
</dbReference>
<comment type="function">
    <text evidence="8">The phosphoenolpyruvate-dependent sugar phosphotransferase system (sugar PTS), a major carbohydrate active transport system, catalyzes the phosphorylation of incoming sugar substrates concomitantly with their translocation across the cell membrane. The enzyme II UlaABC PTS system is involved in ascorbate transport.</text>
</comment>
<keyword evidence="13" id="KW-0762">Sugar transport</keyword>
<dbReference type="OrthoDB" id="1634238at2"/>
<dbReference type="GO" id="GO:0005737">
    <property type="term" value="C:cytoplasm"/>
    <property type="evidence" value="ECO:0007669"/>
    <property type="project" value="UniProtKB-SubCell"/>
</dbReference>
<dbReference type="RefSeq" id="WP_106565062.1">
    <property type="nucleotide sequence ID" value="NZ_PYAU01000001.1"/>
</dbReference>
<evidence type="ECO:0000259" key="11">
    <source>
        <dbReference type="PROSITE" id="PS51094"/>
    </source>
</evidence>
<protein>
    <recommendedName>
        <fullName evidence="9">Ascorbate-specific PTS system EIIA component</fullName>
    </recommendedName>
    <alternativeName>
        <fullName evidence="10">Ascorbate-specific phosphotransferase enzyme IIA component</fullName>
    </alternativeName>
</protein>
<keyword evidence="6" id="KW-0598">Phosphotransferase system</keyword>
<dbReference type="InterPro" id="IPR016152">
    <property type="entry name" value="PTrfase/Anion_transptr"/>
</dbReference>
<evidence type="ECO:0000256" key="10">
    <source>
        <dbReference type="ARBA" id="ARBA00042072"/>
    </source>
</evidence>